<evidence type="ECO:0000313" key="2">
    <source>
        <dbReference type="Proteomes" id="UP000190675"/>
    </source>
</evidence>
<dbReference type="Proteomes" id="UP000190675">
    <property type="component" value="Chromosome I"/>
</dbReference>
<proteinExistence type="predicted"/>
<gene>
    <name evidence="1" type="ORF">SAMN05444169_6517</name>
</gene>
<organism evidence="1 2">
    <name type="scientific">Bradyrhizobium erythrophlei</name>
    <dbReference type="NCBI Taxonomy" id="1437360"/>
    <lineage>
        <taxon>Bacteria</taxon>
        <taxon>Pseudomonadati</taxon>
        <taxon>Pseudomonadota</taxon>
        <taxon>Alphaproteobacteria</taxon>
        <taxon>Hyphomicrobiales</taxon>
        <taxon>Nitrobacteraceae</taxon>
        <taxon>Bradyrhizobium</taxon>
    </lineage>
</organism>
<evidence type="ECO:0000313" key="1">
    <source>
        <dbReference type="EMBL" id="SHH24641.1"/>
    </source>
</evidence>
<dbReference type="AlphaFoldDB" id="A0A1M5REG4"/>
<reference evidence="1 2" key="1">
    <citation type="submission" date="2016-11" db="EMBL/GenBank/DDBJ databases">
        <authorList>
            <person name="Jaros S."/>
            <person name="Januszkiewicz K."/>
            <person name="Wedrychowicz H."/>
        </authorList>
    </citation>
    <scope>NUCLEOTIDE SEQUENCE [LARGE SCALE GENOMIC DNA]</scope>
    <source>
        <strain evidence="1 2">GAS242</strain>
    </source>
</reference>
<sequence>MKWTFLILCAGFFITTLVLVLEDYQISAGVERLSEMRVSTDSSLTADPNLRLVSEHSPYMRDER</sequence>
<protein>
    <submittedName>
        <fullName evidence="1">Uncharacterized protein</fullName>
    </submittedName>
</protein>
<dbReference type="EMBL" id="LT670818">
    <property type="protein sequence ID" value="SHH24641.1"/>
    <property type="molecule type" value="Genomic_DNA"/>
</dbReference>
<name>A0A1M5REG4_9BRAD</name>
<dbReference type="RefSeq" id="WP_079569462.1">
    <property type="nucleotide sequence ID" value="NZ_LT670818.1"/>
</dbReference>
<accession>A0A1M5REG4</accession>
<dbReference type="OrthoDB" id="8243425at2"/>